<dbReference type="Proteomes" id="UP000248917">
    <property type="component" value="Unassembled WGS sequence"/>
</dbReference>
<reference evidence="1 2" key="1">
    <citation type="submission" date="2018-06" db="EMBL/GenBank/DDBJ databases">
        <title>Genomic Encyclopedia of Archaeal and Bacterial Type Strains, Phase II (KMG-II): from individual species to whole genera.</title>
        <authorList>
            <person name="Goeker M."/>
        </authorList>
    </citation>
    <scope>NUCLEOTIDE SEQUENCE [LARGE SCALE GENOMIC DNA]</scope>
    <source>
        <strain evidence="1 2">T4</strain>
    </source>
</reference>
<name>A0A326RSP1_9BACT</name>
<evidence type="ECO:0000313" key="1">
    <source>
        <dbReference type="EMBL" id="PZV83077.1"/>
    </source>
</evidence>
<keyword evidence="2" id="KW-1185">Reference proteome</keyword>
<dbReference type="EMBL" id="QKTX01000007">
    <property type="protein sequence ID" value="PZV83077.1"/>
    <property type="molecule type" value="Genomic_DNA"/>
</dbReference>
<evidence type="ECO:0000313" key="2">
    <source>
        <dbReference type="Proteomes" id="UP000248917"/>
    </source>
</evidence>
<comment type="caution">
    <text evidence="1">The sequence shown here is derived from an EMBL/GenBank/DDBJ whole genome shotgun (WGS) entry which is preliminary data.</text>
</comment>
<accession>A0A326RSP1</accession>
<sequence>MKIRLKKEFYFLLKIRFSCHPLFLGKGQPVAVLLYFIAVTCFSRKVEVIKPIIIAGKAGNTPEN</sequence>
<organism evidence="1 2">
    <name type="scientific">Algoriphagus aquaeductus</name>
    <dbReference type="NCBI Taxonomy" id="475299"/>
    <lineage>
        <taxon>Bacteria</taxon>
        <taxon>Pseudomonadati</taxon>
        <taxon>Bacteroidota</taxon>
        <taxon>Cytophagia</taxon>
        <taxon>Cytophagales</taxon>
        <taxon>Cyclobacteriaceae</taxon>
        <taxon>Algoriphagus</taxon>
    </lineage>
</organism>
<dbReference type="AlphaFoldDB" id="A0A326RSP1"/>
<proteinExistence type="predicted"/>
<protein>
    <submittedName>
        <fullName evidence="1">Uncharacterized protein</fullName>
    </submittedName>
</protein>
<gene>
    <name evidence="1" type="ORF">CLV31_10729</name>
</gene>